<protein>
    <submittedName>
        <fullName evidence="2">Miro-like protein</fullName>
    </submittedName>
</protein>
<dbReference type="PATRIC" id="fig|28084.5.peg.3418"/>
<dbReference type="SUPFAM" id="SSF52540">
    <property type="entry name" value="P-loop containing nucleoside triphosphate hydrolases"/>
    <property type="match status" value="1"/>
</dbReference>
<dbReference type="EMBL" id="LNXW01000013">
    <property type="protein sequence ID" value="KTC81129.1"/>
    <property type="molecule type" value="Genomic_DNA"/>
</dbReference>
<dbReference type="OrthoDB" id="5639734at2"/>
<evidence type="ECO:0000256" key="1">
    <source>
        <dbReference type="SAM" id="Phobius"/>
    </source>
</evidence>
<name>A0A0W0SDB3_9GAMM</name>
<feature type="transmembrane region" description="Helical" evidence="1">
    <location>
        <begin position="295"/>
        <end position="314"/>
    </location>
</feature>
<sequence>MAVEVVVFGGKNSGQTTLCQLLTGWPVDASSKSTSNYETFRSKEWDIWKTKNLSQRGRINSQLISNAQIALFCVDVSENYVVQEIKEKIVQFRAHNPNAPLILVGTKHDKCVNDQRLNSIFQQINSELPENTKGFAESIFFSAQDNGESLVNLSQRMKALGPGASHPLQRARNKLDPSSLLYQAIDDFITAAEKFNLSDEQFMQLGVQIDLLIIYLQTNRTDKEELIKMCIEECKRILNDQPVTLKDAFAGIVTAVITSLLVFTIGFAIGCASSAWTGPFALLAGIATGSTAELLFISGGCGVTVGALTCFGFFKTSSVGSAEIERIESAARAEQNLLAV</sequence>
<gene>
    <name evidence="2" type="ORF">Lche_3149</name>
</gene>
<accession>A0A0W0SDB3</accession>
<dbReference type="AlphaFoldDB" id="A0A0W0SDB3"/>
<dbReference type="CDD" id="cd00882">
    <property type="entry name" value="Ras_like_GTPase"/>
    <property type="match status" value="1"/>
</dbReference>
<comment type="caution">
    <text evidence="2">The sequence shown here is derived from an EMBL/GenBank/DDBJ whole genome shotgun (WGS) entry which is preliminary data.</text>
</comment>
<dbReference type="InterPro" id="IPR027417">
    <property type="entry name" value="P-loop_NTPase"/>
</dbReference>
<organism evidence="2 3">
    <name type="scientific">Legionella cherrii</name>
    <dbReference type="NCBI Taxonomy" id="28084"/>
    <lineage>
        <taxon>Bacteria</taxon>
        <taxon>Pseudomonadati</taxon>
        <taxon>Pseudomonadota</taxon>
        <taxon>Gammaproteobacteria</taxon>
        <taxon>Legionellales</taxon>
        <taxon>Legionellaceae</taxon>
        <taxon>Legionella</taxon>
    </lineage>
</organism>
<dbReference type="Proteomes" id="UP000054921">
    <property type="component" value="Unassembled WGS sequence"/>
</dbReference>
<dbReference type="STRING" id="28084.Lche_3149"/>
<keyword evidence="1" id="KW-0472">Membrane</keyword>
<feature type="transmembrane region" description="Helical" evidence="1">
    <location>
        <begin position="248"/>
        <end position="275"/>
    </location>
</feature>
<reference evidence="2 3" key="1">
    <citation type="submission" date="2015-11" db="EMBL/GenBank/DDBJ databases">
        <title>Genomic analysis of 38 Legionella species identifies large and diverse effector repertoires.</title>
        <authorList>
            <person name="Burstein D."/>
            <person name="Amaro F."/>
            <person name="Zusman T."/>
            <person name="Lifshitz Z."/>
            <person name="Cohen O."/>
            <person name="Gilbert J.A."/>
            <person name="Pupko T."/>
            <person name="Shuman H.A."/>
            <person name="Segal G."/>
        </authorList>
    </citation>
    <scope>NUCLEOTIDE SEQUENCE [LARGE SCALE GENOMIC DNA]</scope>
    <source>
        <strain evidence="2 3">ORW</strain>
    </source>
</reference>
<dbReference type="RefSeq" id="WP_058388215.1">
    <property type="nucleotide sequence ID" value="NZ_LNXW01000013.1"/>
</dbReference>
<dbReference type="Gene3D" id="3.40.50.300">
    <property type="entry name" value="P-loop containing nucleotide triphosphate hydrolases"/>
    <property type="match status" value="1"/>
</dbReference>
<evidence type="ECO:0000313" key="3">
    <source>
        <dbReference type="Proteomes" id="UP000054921"/>
    </source>
</evidence>
<keyword evidence="1" id="KW-1133">Transmembrane helix</keyword>
<proteinExistence type="predicted"/>
<keyword evidence="1" id="KW-0812">Transmembrane</keyword>
<evidence type="ECO:0000313" key="2">
    <source>
        <dbReference type="EMBL" id="KTC81129.1"/>
    </source>
</evidence>